<gene>
    <name evidence="3" type="ORF">Moror_16133</name>
</gene>
<feature type="transmembrane region" description="Helical" evidence="2">
    <location>
        <begin position="185"/>
        <end position="204"/>
    </location>
</feature>
<comment type="caution">
    <text evidence="3">The sequence shown here is derived from an EMBL/GenBank/DDBJ whole genome shotgun (WGS) entry which is preliminary data.</text>
</comment>
<feature type="transmembrane region" description="Helical" evidence="2">
    <location>
        <begin position="98"/>
        <end position="123"/>
    </location>
</feature>
<dbReference type="KEGG" id="mrr:Moror_16133"/>
<protein>
    <submittedName>
        <fullName evidence="3">Uncharacterized protein</fullName>
    </submittedName>
</protein>
<feature type="compositionally biased region" description="Basic and acidic residues" evidence="1">
    <location>
        <begin position="285"/>
        <end position="297"/>
    </location>
</feature>
<feature type="transmembrane region" description="Helical" evidence="2">
    <location>
        <begin position="210"/>
        <end position="229"/>
    </location>
</feature>
<feature type="region of interest" description="Disordered" evidence="1">
    <location>
        <begin position="277"/>
        <end position="297"/>
    </location>
</feature>
<keyword evidence="4" id="KW-1185">Reference proteome</keyword>
<accession>V2YCM3</accession>
<feature type="transmembrane region" description="Helical" evidence="2">
    <location>
        <begin position="20"/>
        <end position="44"/>
    </location>
</feature>
<evidence type="ECO:0000313" key="3">
    <source>
        <dbReference type="EMBL" id="ESK89444.1"/>
    </source>
</evidence>
<reference evidence="3 4" key="1">
    <citation type="journal article" date="2014" name="BMC Genomics">
        <title>Genome and secretome analysis of the hemibiotrophic fungal pathogen, Moniliophthora roreri, which causes frosty pod rot disease of cacao: mechanisms of the biotrophic and necrotrophic phases.</title>
        <authorList>
            <person name="Meinhardt L.W."/>
            <person name="Costa G.G.L."/>
            <person name="Thomazella D.P.T."/>
            <person name="Teixeira P.J.P.L."/>
            <person name="Carazzolle M.F."/>
            <person name="Schuster S.C."/>
            <person name="Carlson J.E."/>
            <person name="Guiltinan M.J."/>
            <person name="Mieczkowski P."/>
            <person name="Farmer A."/>
            <person name="Ramaraj T."/>
            <person name="Crozier J."/>
            <person name="Davis R.E."/>
            <person name="Shao J."/>
            <person name="Melnick R.L."/>
            <person name="Pereira G.A.G."/>
            <person name="Bailey B.A."/>
        </authorList>
    </citation>
    <scope>NUCLEOTIDE SEQUENCE [LARGE SCALE GENOMIC DNA]</scope>
    <source>
        <strain evidence="3 4">MCA 2997</strain>
    </source>
</reference>
<dbReference type="Proteomes" id="UP000017559">
    <property type="component" value="Unassembled WGS sequence"/>
</dbReference>
<proteinExistence type="predicted"/>
<organism evidence="3 4">
    <name type="scientific">Moniliophthora roreri (strain MCA 2997)</name>
    <name type="common">Cocoa frosty pod rot fungus</name>
    <name type="synonym">Crinipellis roreri</name>
    <dbReference type="NCBI Taxonomy" id="1381753"/>
    <lineage>
        <taxon>Eukaryota</taxon>
        <taxon>Fungi</taxon>
        <taxon>Dikarya</taxon>
        <taxon>Basidiomycota</taxon>
        <taxon>Agaricomycotina</taxon>
        <taxon>Agaricomycetes</taxon>
        <taxon>Agaricomycetidae</taxon>
        <taxon>Agaricales</taxon>
        <taxon>Marasmiineae</taxon>
        <taxon>Marasmiaceae</taxon>
        <taxon>Moniliophthora</taxon>
    </lineage>
</organism>
<dbReference type="EMBL" id="AWSO01000560">
    <property type="protein sequence ID" value="ESK89444.1"/>
    <property type="molecule type" value="Genomic_DNA"/>
</dbReference>
<feature type="transmembrane region" description="Helical" evidence="2">
    <location>
        <begin position="143"/>
        <end position="164"/>
    </location>
</feature>
<evidence type="ECO:0000256" key="2">
    <source>
        <dbReference type="SAM" id="Phobius"/>
    </source>
</evidence>
<evidence type="ECO:0000256" key="1">
    <source>
        <dbReference type="SAM" id="MobiDB-lite"/>
    </source>
</evidence>
<dbReference type="AlphaFoldDB" id="V2YCM3"/>
<dbReference type="HOGENOM" id="CLU_044614_3_3_1"/>
<name>V2YCM3_MONRO</name>
<dbReference type="OrthoDB" id="3346544at2759"/>
<evidence type="ECO:0000313" key="4">
    <source>
        <dbReference type="Proteomes" id="UP000017559"/>
    </source>
</evidence>
<keyword evidence="2" id="KW-0812">Transmembrane</keyword>
<sequence length="297" mass="33439">MYMKFTISKIGNQGSQAQTMFVISTIMFFIATFHVVMNMFRLLLAFSDHCGKPHGPELYLGKLNNWDHVLKDALYATQEIFGSAVAIYRTWLLWNRSWLIIAFPLVVLCAEAVTGYRTLSIFAHSDPTHNIFDPHLTAWIKSFWILTVSLNVITTCLMAYFIWSTHKLSYAYQSSTSRLMPVMRILIESAVLQLVVELVLLGLYCLDSHAQYVALELVTPFVAITFNAITIRLKLLVIKEEVETLSPNSDAANVTAGNVPMQPIQISIARDVVDNDGDTQSNHECAGKETRLGEVNK</sequence>
<keyword evidence="2" id="KW-0472">Membrane</keyword>
<keyword evidence="2" id="KW-1133">Transmembrane helix</keyword>